<protein>
    <recommendedName>
        <fullName evidence="5">Taste receptor type 2</fullName>
    </recommendedName>
</protein>
<keyword evidence="2" id="KW-0732">Signal</keyword>
<feature type="transmembrane region" description="Helical" evidence="1">
    <location>
        <begin position="53"/>
        <end position="78"/>
    </location>
</feature>
<dbReference type="Proteomes" id="UP000287033">
    <property type="component" value="Unassembled WGS sequence"/>
</dbReference>
<organism evidence="3 4">
    <name type="scientific">Chiloscyllium punctatum</name>
    <name type="common">Brownbanded bambooshark</name>
    <name type="synonym">Hemiscyllium punctatum</name>
    <dbReference type="NCBI Taxonomy" id="137246"/>
    <lineage>
        <taxon>Eukaryota</taxon>
        <taxon>Metazoa</taxon>
        <taxon>Chordata</taxon>
        <taxon>Craniata</taxon>
        <taxon>Vertebrata</taxon>
        <taxon>Chondrichthyes</taxon>
        <taxon>Elasmobranchii</taxon>
        <taxon>Galeomorphii</taxon>
        <taxon>Galeoidea</taxon>
        <taxon>Orectolobiformes</taxon>
        <taxon>Hemiscylliidae</taxon>
        <taxon>Chiloscyllium</taxon>
    </lineage>
</organism>
<keyword evidence="1" id="KW-1133">Transmembrane helix</keyword>
<dbReference type="OMA" id="VVWRHIK"/>
<sequence length="293" mass="33542">MSPWKISLLVLALVVYIITLVMNALAGRGSQSGPFYQSVGNISKKYDTELTPAGWTFSIWGVIYTWQAVWLLYACIGLCRRSALTWMPSILSCPFYIIWITNNLLNIGWLFLWDREYIIPALAFLALIAFTNYVALFFTYRALHTQLPWMQKYRKIDMWLVRILIQNGLAVYATWTTIATLINFAVVLTYSGCISNVTSGTVSLSILAFEVILWFYLENVVFDQYVRYTLTVYPVVIVALSGSLDKNYNAISPTRNNIYIATLLAVACTAFAARIIIVTWKHFRHPLHQNMEH</sequence>
<feature type="signal peptide" evidence="2">
    <location>
        <begin position="1"/>
        <end position="26"/>
    </location>
</feature>
<evidence type="ECO:0008006" key="5">
    <source>
        <dbReference type="Google" id="ProtNLM"/>
    </source>
</evidence>
<dbReference type="OrthoDB" id="5586934at2759"/>
<gene>
    <name evidence="3" type="ORF">chiPu_0003708</name>
</gene>
<dbReference type="PANTHER" id="PTHR33802">
    <property type="entry name" value="SI:CH211-161H7.5-RELATED"/>
    <property type="match status" value="1"/>
</dbReference>
<feature type="transmembrane region" description="Helical" evidence="1">
    <location>
        <begin position="225"/>
        <end position="244"/>
    </location>
</feature>
<proteinExistence type="predicted"/>
<evidence type="ECO:0000256" key="1">
    <source>
        <dbReference type="SAM" id="Phobius"/>
    </source>
</evidence>
<feature type="transmembrane region" description="Helical" evidence="1">
    <location>
        <begin position="117"/>
        <end position="138"/>
    </location>
</feature>
<dbReference type="AlphaFoldDB" id="A0A401S4M4"/>
<keyword evidence="1" id="KW-0812">Transmembrane</keyword>
<evidence type="ECO:0000313" key="3">
    <source>
        <dbReference type="EMBL" id="GCC25299.1"/>
    </source>
</evidence>
<reference evidence="3 4" key="1">
    <citation type="journal article" date="2018" name="Nat. Ecol. Evol.">
        <title>Shark genomes provide insights into elasmobranch evolution and the origin of vertebrates.</title>
        <authorList>
            <person name="Hara Y"/>
            <person name="Yamaguchi K"/>
            <person name="Onimaru K"/>
            <person name="Kadota M"/>
            <person name="Koyanagi M"/>
            <person name="Keeley SD"/>
            <person name="Tatsumi K"/>
            <person name="Tanaka K"/>
            <person name="Motone F"/>
            <person name="Kageyama Y"/>
            <person name="Nozu R"/>
            <person name="Adachi N"/>
            <person name="Nishimura O"/>
            <person name="Nakagawa R"/>
            <person name="Tanegashima C"/>
            <person name="Kiyatake I"/>
            <person name="Matsumoto R"/>
            <person name="Murakumo K"/>
            <person name="Nishida K"/>
            <person name="Terakita A"/>
            <person name="Kuratani S"/>
            <person name="Sato K"/>
            <person name="Hyodo S Kuraku.S."/>
        </authorList>
    </citation>
    <scope>NUCLEOTIDE SEQUENCE [LARGE SCALE GENOMIC DNA]</scope>
</reference>
<feature type="transmembrane region" description="Helical" evidence="1">
    <location>
        <begin position="256"/>
        <end position="277"/>
    </location>
</feature>
<feature type="chain" id="PRO_5019500743" description="Taste receptor type 2" evidence="2">
    <location>
        <begin position="27"/>
        <end position="293"/>
    </location>
</feature>
<evidence type="ECO:0000313" key="4">
    <source>
        <dbReference type="Proteomes" id="UP000287033"/>
    </source>
</evidence>
<keyword evidence="1" id="KW-0472">Membrane</keyword>
<name>A0A401S4M4_CHIPU</name>
<feature type="transmembrane region" description="Helical" evidence="1">
    <location>
        <begin position="194"/>
        <end position="216"/>
    </location>
</feature>
<keyword evidence="4" id="KW-1185">Reference proteome</keyword>
<dbReference type="EMBL" id="BEZZ01000082">
    <property type="protein sequence ID" value="GCC25299.1"/>
    <property type="molecule type" value="Genomic_DNA"/>
</dbReference>
<accession>A0A401S4M4</accession>
<evidence type="ECO:0000256" key="2">
    <source>
        <dbReference type="SAM" id="SignalP"/>
    </source>
</evidence>
<feature type="transmembrane region" description="Helical" evidence="1">
    <location>
        <begin position="159"/>
        <end position="188"/>
    </location>
</feature>
<dbReference type="PANTHER" id="PTHR33802:SF4">
    <property type="entry name" value="SI:DKEY-29D8.3"/>
    <property type="match status" value="1"/>
</dbReference>
<feature type="transmembrane region" description="Helical" evidence="1">
    <location>
        <begin position="90"/>
        <end position="111"/>
    </location>
</feature>
<comment type="caution">
    <text evidence="3">The sequence shown here is derived from an EMBL/GenBank/DDBJ whole genome shotgun (WGS) entry which is preliminary data.</text>
</comment>